<dbReference type="EMBL" id="QJKJ01006609">
    <property type="protein sequence ID" value="RDX86095.1"/>
    <property type="molecule type" value="Genomic_DNA"/>
</dbReference>
<dbReference type="PANTHER" id="PTHR47481:SF9">
    <property type="entry name" value="RETROTRANSPOSON GAG DOMAIN-CONTAINING PROTEIN"/>
    <property type="match status" value="1"/>
</dbReference>
<dbReference type="OrthoDB" id="1744836at2759"/>
<reference evidence="1" key="1">
    <citation type="submission" date="2018-05" db="EMBL/GenBank/DDBJ databases">
        <title>Draft genome of Mucuna pruriens seed.</title>
        <authorList>
            <person name="Nnadi N.E."/>
            <person name="Vos R."/>
            <person name="Hasami M.H."/>
            <person name="Devisetty U.K."/>
            <person name="Aguiy J.C."/>
        </authorList>
    </citation>
    <scope>NUCLEOTIDE SEQUENCE [LARGE SCALE GENOMIC DNA]</scope>
    <source>
        <strain evidence="1">JCA_2017</strain>
    </source>
</reference>
<feature type="non-terminal residue" evidence="1">
    <location>
        <position position="1"/>
    </location>
</feature>
<comment type="caution">
    <text evidence="1">The sequence shown here is derived from an EMBL/GenBank/DDBJ whole genome shotgun (WGS) entry which is preliminary data.</text>
</comment>
<name>A0A371G6D0_MUCPR</name>
<dbReference type="Proteomes" id="UP000257109">
    <property type="component" value="Unassembled WGS sequence"/>
</dbReference>
<protein>
    <submittedName>
        <fullName evidence="1">Uncharacterized protein</fullName>
    </submittedName>
</protein>
<dbReference type="AlphaFoldDB" id="A0A371G6D0"/>
<accession>A0A371G6D0</accession>
<dbReference type="PANTHER" id="PTHR47481">
    <property type="match status" value="1"/>
</dbReference>
<sequence length="113" mass="12762">MSLKERHAQTTKGTSSVCDYLLSINSITDELSLINHPIDDIDLVIATIIGLGPSFQEFSASICIWYTPLMFDLVAFENFLQRDECHSNYTQPTPIMTNLANCENNHHSRDKSI</sequence>
<evidence type="ECO:0000313" key="1">
    <source>
        <dbReference type="EMBL" id="RDX86095.1"/>
    </source>
</evidence>
<proteinExistence type="predicted"/>
<organism evidence="1 2">
    <name type="scientific">Mucuna pruriens</name>
    <name type="common">Velvet bean</name>
    <name type="synonym">Dolichos pruriens</name>
    <dbReference type="NCBI Taxonomy" id="157652"/>
    <lineage>
        <taxon>Eukaryota</taxon>
        <taxon>Viridiplantae</taxon>
        <taxon>Streptophyta</taxon>
        <taxon>Embryophyta</taxon>
        <taxon>Tracheophyta</taxon>
        <taxon>Spermatophyta</taxon>
        <taxon>Magnoliopsida</taxon>
        <taxon>eudicotyledons</taxon>
        <taxon>Gunneridae</taxon>
        <taxon>Pentapetalae</taxon>
        <taxon>rosids</taxon>
        <taxon>fabids</taxon>
        <taxon>Fabales</taxon>
        <taxon>Fabaceae</taxon>
        <taxon>Papilionoideae</taxon>
        <taxon>50 kb inversion clade</taxon>
        <taxon>NPAAA clade</taxon>
        <taxon>indigoferoid/millettioid clade</taxon>
        <taxon>Phaseoleae</taxon>
        <taxon>Mucuna</taxon>
    </lineage>
</organism>
<keyword evidence="2" id="KW-1185">Reference proteome</keyword>
<gene>
    <name evidence="1" type="ORF">CR513_32618</name>
</gene>
<evidence type="ECO:0000313" key="2">
    <source>
        <dbReference type="Proteomes" id="UP000257109"/>
    </source>
</evidence>